<feature type="active site" description="Proton acceptor" evidence="8">
    <location>
        <position position="242"/>
    </location>
</feature>
<dbReference type="PANTHER" id="PTHR32057">
    <property type="entry name" value="PROTEIN ADENYLYLTRANSFERASE SELO, MITOCHONDRIAL"/>
    <property type="match status" value="1"/>
</dbReference>
<dbReference type="Pfam" id="PF02696">
    <property type="entry name" value="SelO"/>
    <property type="match status" value="1"/>
</dbReference>
<feature type="binding site" evidence="8">
    <location>
        <position position="243"/>
    </location>
    <ligand>
        <name>Mg(2+)</name>
        <dbReference type="ChEBI" id="CHEBI:18420"/>
    </ligand>
</feature>
<evidence type="ECO:0000256" key="8">
    <source>
        <dbReference type="HAMAP-Rule" id="MF_00692"/>
    </source>
</evidence>
<dbReference type="Proteomes" id="UP000243859">
    <property type="component" value="Unassembled WGS sequence"/>
</dbReference>
<keyword evidence="2 8" id="KW-0808">Transferase</keyword>
<keyword evidence="7 8" id="KW-0460">Magnesium</keyword>
<gene>
    <name evidence="8" type="primary">ydiU</name>
    <name evidence="8" type="synonym">selO</name>
    <name evidence="9" type="ORF">C8N32_10548</name>
</gene>
<comment type="caution">
    <text evidence="9">The sequence shown here is derived from an EMBL/GenBank/DDBJ whole genome shotgun (WGS) entry which is preliminary data.</text>
</comment>
<evidence type="ECO:0000313" key="10">
    <source>
        <dbReference type="Proteomes" id="UP000243859"/>
    </source>
</evidence>
<keyword evidence="8" id="KW-0464">Manganese</keyword>
<protein>
    <recommendedName>
        <fullName evidence="8">Protein nucleotidyltransferase YdiU</fullName>
        <ecNumber evidence="8">2.7.7.-</ecNumber>
    </recommendedName>
    <alternativeName>
        <fullName evidence="8">Protein adenylyltransferase YdiU</fullName>
        <ecNumber evidence="8">2.7.7.108</ecNumber>
    </alternativeName>
    <alternativeName>
        <fullName evidence="8">Protein uridylyltransferase YdiU</fullName>
        <ecNumber evidence="8">2.7.7.-</ecNumber>
    </alternativeName>
</protein>
<comment type="catalytic activity">
    <reaction evidence="8">
        <text>L-histidyl-[protein] + UTP = N(tele)-(5'-uridylyl)-L-histidyl-[protein] + diphosphate</text>
        <dbReference type="Rhea" id="RHEA:83891"/>
        <dbReference type="Rhea" id="RHEA-COMP:9745"/>
        <dbReference type="Rhea" id="RHEA-COMP:20239"/>
        <dbReference type="ChEBI" id="CHEBI:29979"/>
        <dbReference type="ChEBI" id="CHEBI:33019"/>
        <dbReference type="ChEBI" id="CHEBI:46398"/>
        <dbReference type="ChEBI" id="CHEBI:233474"/>
    </reaction>
</comment>
<comment type="catalytic activity">
    <reaction evidence="8">
        <text>L-tyrosyl-[protein] + ATP = O-(5'-adenylyl)-L-tyrosyl-[protein] + diphosphate</text>
        <dbReference type="Rhea" id="RHEA:54288"/>
        <dbReference type="Rhea" id="RHEA-COMP:10136"/>
        <dbReference type="Rhea" id="RHEA-COMP:13846"/>
        <dbReference type="ChEBI" id="CHEBI:30616"/>
        <dbReference type="ChEBI" id="CHEBI:33019"/>
        <dbReference type="ChEBI" id="CHEBI:46858"/>
        <dbReference type="ChEBI" id="CHEBI:83624"/>
        <dbReference type="EC" id="2.7.7.108"/>
    </reaction>
</comment>
<dbReference type="GO" id="GO:0005524">
    <property type="term" value="F:ATP binding"/>
    <property type="evidence" value="ECO:0007669"/>
    <property type="project" value="UniProtKB-UniRule"/>
</dbReference>
<keyword evidence="3 8" id="KW-0548">Nucleotidyltransferase</keyword>
<feature type="binding site" evidence="8">
    <location>
        <position position="252"/>
    </location>
    <ligand>
        <name>Mg(2+)</name>
        <dbReference type="ChEBI" id="CHEBI:18420"/>
    </ligand>
</feature>
<feature type="binding site" evidence="8">
    <location>
        <position position="170"/>
    </location>
    <ligand>
        <name>ATP</name>
        <dbReference type="ChEBI" id="CHEBI:30616"/>
    </ligand>
</feature>
<feature type="binding site" evidence="8">
    <location>
        <position position="119"/>
    </location>
    <ligand>
        <name>ATP</name>
        <dbReference type="ChEBI" id="CHEBI:30616"/>
    </ligand>
</feature>
<dbReference type="InterPro" id="IPR003846">
    <property type="entry name" value="SelO"/>
</dbReference>
<evidence type="ECO:0000256" key="2">
    <source>
        <dbReference type="ARBA" id="ARBA00022679"/>
    </source>
</evidence>
<dbReference type="AlphaFoldDB" id="A0A2T5BTB6"/>
<feature type="binding site" evidence="8">
    <location>
        <position position="84"/>
    </location>
    <ligand>
        <name>ATP</name>
        <dbReference type="ChEBI" id="CHEBI:30616"/>
    </ligand>
</feature>
<dbReference type="EC" id="2.7.7.108" evidence="8"/>
<feature type="binding site" evidence="8">
    <location>
        <position position="177"/>
    </location>
    <ligand>
        <name>ATP</name>
        <dbReference type="ChEBI" id="CHEBI:30616"/>
    </ligand>
</feature>
<feature type="binding site" evidence="8">
    <location>
        <position position="120"/>
    </location>
    <ligand>
        <name>ATP</name>
        <dbReference type="ChEBI" id="CHEBI:30616"/>
    </ligand>
</feature>
<feature type="binding site" evidence="8">
    <location>
        <position position="86"/>
    </location>
    <ligand>
        <name>ATP</name>
        <dbReference type="ChEBI" id="CHEBI:30616"/>
    </ligand>
</feature>
<proteinExistence type="inferred from homology"/>
<comment type="similarity">
    <text evidence="1 8">Belongs to the SELO family.</text>
</comment>
<reference evidence="9 10" key="1">
    <citation type="submission" date="2018-04" db="EMBL/GenBank/DDBJ databases">
        <title>Genomic Encyclopedia of Archaeal and Bacterial Type Strains, Phase II (KMG-II): from individual species to whole genera.</title>
        <authorList>
            <person name="Goeker M."/>
        </authorList>
    </citation>
    <scope>NUCLEOTIDE SEQUENCE [LARGE SCALE GENOMIC DNA]</scope>
    <source>
        <strain evidence="9 10">DSM 18064</strain>
    </source>
</reference>
<name>A0A2T5BTB6_9RHOB</name>
<keyword evidence="4 8" id="KW-0479">Metal-binding</keyword>
<evidence type="ECO:0000256" key="1">
    <source>
        <dbReference type="ARBA" id="ARBA00009747"/>
    </source>
</evidence>
<comment type="function">
    <text evidence="8">Nucleotidyltransferase involved in the post-translational modification of proteins. It can catalyze the addition of adenosine monophosphate (AMP) or uridine monophosphate (UMP) to a protein, resulting in modifications known as AMPylation and UMPylation.</text>
</comment>
<evidence type="ECO:0000313" key="9">
    <source>
        <dbReference type="EMBL" id="PTN02678.1"/>
    </source>
</evidence>
<dbReference type="PANTHER" id="PTHR32057:SF14">
    <property type="entry name" value="PROTEIN ADENYLYLTRANSFERASE SELO, MITOCHONDRIAL"/>
    <property type="match status" value="1"/>
</dbReference>
<evidence type="ECO:0000256" key="4">
    <source>
        <dbReference type="ARBA" id="ARBA00022723"/>
    </source>
</evidence>
<evidence type="ECO:0000256" key="3">
    <source>
        <dbReference type="ARBA" id="ARBA00022695"/>
    </source>
</evidence>
<keyword evidence="5 8" id="KW-0547">Nucleotide-binding</keyword>
<comment type="catalytic activity">
    <reaction evidence="8">
        <text>L-seryl-[protein] + UTP = O-(5'-uridylyl)-L-seryl-[protein] + diphosphate</text>
        <dbReference type="Rhea" id="RHEA:64604"/>
        <dbReference type="Rhea" id="RHEA-COMP:9863"/>
        <dbReference type="Rhea" id="RHEA-COMP:16635"/>
        <dbReference type="ChEBI" id="CHEBI:29999"/>
        <dbReference type="ChEBI" id="CHEBI:33019"/>
        <dbReference type="ChEBI" id="CHEBI:46398"/>
        <dbReference type="ChEBI" id="CHEBI:156051"/>
    </reaction>
</comment>
<comment type="catalytic activity">
    <reaction evidence="8">
        <text>L-seryl-[protein] + ATP = 3-O-(5'-adenylyl)-L-seryl-[protein] + diphosphate</text>
        <dbReference type="Rhea" id="RHEA:58120"/>
        <dbReference type="Rhea" id="RHEA-COMP:9863"/>
        <dbReference type="Rhea" id="RHEA-COMP:15073"/>
        <dbReference type="ChEBI" id="CHEBI:29999"/>
        <dbReference type="ChEBI" id="CHEBI:30616"/>
        <dbReference type="ChEBI" id="CHEBI:33019"/>
        <dbReference type="ChEBI" id="CHEBI:142516"/>
        <dbReference type="EC" id="2.7.7.108"/>
    </reaction>
</comment>
<organism evidence="9 10">
    <name type="scientific">Rhodovulum imhoffii</name>
    <dbReference type="NCBI Taxonomy" id="365340"/>
    <lineage>
        <taxon>Bacteria</taxon>
        <taxon>Pseudomonadati</taxon>
        <taxon>Pseudomonadota</taxon>
        <taxon>Alphaproteobacteria</taxon>
        <taxon>Rhodobacterales</taxon>
        <taxon>Paracoccaceae</taxon>
        <taxon>Rhodovulum</taxon>
    </lineage>
</organism>
<dbReference type="GO" id="GO:0000287">
    <property type="term" value="F:magnesium ion binding"/>
    <property type="evidence" value="ECO:0007669"/>
    <property type="project" value="UniProtKB-UniRule"/>
</dbReference>
<evidence type="ECO:0000256" key="6">
    <source>
        <dbReference type="ARBA" id="ARBA00022840"/>
    </source>
</evidence>
<evidence type="ECO:0000256" key="5">
    <source>
        <dbReference type="ARBA" id="ARBA00022741"/>
    </source>
</evidence>
<dbReference type="EC" id="2.7.7.-" evidence="8"/>
<comment type="catalytic activity">
    <reaction evidence="8">
        <text>L-tyrosyl-[protein] + UTP = O-(5'-uridylyl)-L-tyrosyl-[protein] + diphosphate</text>
        <dbReference type="Rhea" id="RHEA:83887"/>
        <dbReference type="Rhea" id="RHEA-COMP:10136"/>
        <dbReference type="Rhea" id="RHEA-COMP:20238"/>
        <dbReference type="ChEBI" id="CHEBI:33019"/>
        <dbReference type="ChEBI" id="CHEBI:46398"/>
        <dbReference type="ChEBI" id="CHEBI:46858"/>
        <dbReference type="ChEBI" id="CHEBI:90602"/>
    </reaction>
</comment>
<dbReference type="HAMAP" id="MF_00692">
    <property type="entry name" value="SelO"/>
    <property type="match status" value="1"/>
</dbReference>
<comment type="cofactor">
    <cofactor evidence="8">
        <name>Mg(2+)</name>
        <dbReference type="ChEBI" id="CHEBI:18420"/>
    </cofactor>
    <cofactor evidence="8">
        <name>Mn(2+)</name>
        <dbReference type="ChEBI" id="CHEBI:29035"/>
    </cofactor>
</comment>
<keyword evidence="10" id="KW-1185">Reference proteome</keyword>
<dbReference type="GO" id="GO:0030145">
    <property type="term" value="F:manganese ion binding"/>
    <property type="evidence" value="ECO:0007669"/>
    <property type="project" value="UniProtKB-UniRule"/>
</dbReference>
<comment type="catalytic activity">
    <reaction evidence="8">
        <text>L-threonyl-[protein] + ATP = 3-O-(5'-adenylyl)-L-threonyl-[protein] + diphosphate</text>
        <dbReference type="Rhea" id="RHEA:54292"/>
        <dbReference type="Rhea" id="RHEA-COMP:11060"/>
        <dbReference type="Rhea" id="RHEA-COMP:13847"/>
        <dbReference type="ChEBI" id="CHEBI:30013"/>
        <dbReference type="ChEBI" id="CHEBI:30616"/>
        <dbReference type="ChEBI" id="CHEBI:33019"/>
        <dbReference type="ChEBI" id="CHEBI:138113"/>
        <dbReference type="EC" id="2.7.7.108"/>
    </reaction>
</comment>
<accession>A0A2T5BTB6</accession>
<keyword evidence="6 8" id="KW-0067">ATP-binding</keyword>
<feature type="binding site" evidence="8">
    <location>
        <position position="107"/>
    </location>
    <ligand>
        <name>ATP</name>
        <dbReference type="ChEBI" id="CHEBI:30616"/>
    </ligand>
</feature>
<feature type="binding site" evidence="8">
    <location>
        <position position="252"/>
    </location>
    <ligand>
        <name>ATP</name>
        <dbReference type="ChEBI" id="CHEBI:30616"/>
    </ligand>
</feature>
<dbReference type="NCBIfam" id="NF000658">
    <property type="entry name" value="PRK00029.1"/>
    <property type="match status" value="1"/>
</dbReference>
<feature type="binding site" evidence="8">
    <location>
        <position position="87"/>
    </location>
    <ligand>
        <name>ATP</name>
        <dbReference type="ChEBI" id="CHEBI:30616"/>
    </ligand>
</feature>
<dbReference type="GO" id="GO:0070733">
    <property type="term" value="F:AMPylase activity"/>
    <property type="evidence" value="ECO:0007669"/>
    <property type="project" value="UniProtKB-EC"/>
</dbReference>
<dbReference type="EMBL" id="QAAA01000005">
    <property type="protein sequence ID" value="PTN02678.1"/>
    <property type="molecule type" value="Genomic_DNA"/>
</dbReference>
<evidence type="ECO:0000256" key="7">
    <source>
        <dbReference type="ARBA" id="ARBA00022842"/>
    </source>
</evidence>
<sequence>MIPFDNSYARLPARFYTRQPPTPVRAPALLVLNAPLAAELGLPDTLRGPEGVQILAGNLVPDGAAPLAQVYAGHQFGGFVPRLGDGRAILLGEVIDRNGQRRDIQLKGAGPTPYSRMGDGRAWLGPVLREYLVSEAMHALGIPTTRALAAVATGEDVYRQTRLPGAVLTRVAASHIRVGTFQYFAARNDTEALRLLTDHARQRHFPQAETALDFLKSVIAAQARLVAQWMGVGFIHGVMNTDNMAVSGETIDYGPCAFMDGYHPETVFSSIDAQGRYAYARQADIAVWNLAQLATALLPVLDENRENAVNLGTRALNGFPNLFRQAWLDVFRPKIGLSTDDPADAELIHRLLDLMAAERADFTNTFRALAEGEAPLKNRAAFASWQAEWQARLRRDTPGGVERMRRANPVVIPRNHQMEAAIGAAVRGDMSQFMKFLSSCIQPFASNHFSYEFTKPPAAGETVRQTFCGT</sequence>